<comment type="similarity">
    <text evidence="1">Belongs to the actin family.</text>
</comment>
<name>A0A316VB72_9BASI</name>
<dbReference type="SMART" id="SM00268">
    <property type="entry name" value="ACTIN"/>
    <property type="match status" value="1"/>
</dbReference>
<dbReference type="InParanoid" id="A0A316VB72"/>
<dbReference type="Gene3D" id="3.90.640.10">
    <property type="entry name" value="Actin, Chain A, domain 4"/>
    <property type="match status" value="1"/>
</dbReference>
<evidence type="ECO:0000313" key="3">
    <source>
        <dbReference type="EMBL" id="PWN33473.1"/>
    </source>
</evidence>
<organism evidence="3 4">
    <name type="scientific">Meira miltonrushii</name>
    <dbReference type="NCBI Taxonomy" id="1280837"/>
    <lineage>
        <taxon>Eukaryota</taxon>
        <taxon>Fungi</taxon>
        <taxon>Dikarya</taxon>
        <taxon>Basidiomycota</taxon>
        <taxon>Ustilaginomycotina</taxon>
        <taxon>Exobasidiomycetes</taxon>
        <taxon>Exobasidiales</taxon>
        <taxon>Brachybasidiaceae</taxon>
        <taxon>Meira</taxon>
    </lineage>
</organism>
<dbReference type="Pfam" id="PF00022">
    <property type="entry name" value="Actin"/>
    <property type="match status" value="1"/>
</dbReference>
<dbReference type="AlphaFoldDB" id="A0A316VB72"/>
<feature type="compositionally biased region" description="Low complexity" evidence="2">
    <location>
        <begin position="1"/>
        <end position="19"/>
    </location>
</feature>
<dbReference type="InterPro" id="IPR004000">
    <property type="entry name" value="Actin"/>
</dbReference>
<dbReference type="GeneID" id="37024365"/>
<evidence type="ECO:0000256" key="2">
    <source>
        <dbReference type="SAM" id="MobiDB-lite"/>
    </source>
</evidence>
<proteinExistence type="inferred from homology"/>
<feature type="region of interest" description="Disordered" evidence="2">
    <location>
        <begin position="395"/>
        <end position="463"/>
    </location>
</feature>
<dbReference type="SUPFAM" id="SSF53067">
    <property type="entry name" value="Actin-like ATPase domain"/>
    <property type="match status" value="2"/>
</dbReference>
<dbReference type="InterPro" id="IPR043129">
    <property type="entry name" value="ATPase_NBD"/>
</dbReference>
<gene>
    <name evidence="3" type="ORF">FA14DRAFT_62618</name>
</gene>
<accession>A0A316VB72</accession>
<evidence type="ECO:0000256" key="1">
    <source>
        <dbReference type="RuleBase" id="RU000487"/>
    </source>
</evidence>
<feature type="compositionally biased region" description="Acidic residues" evidence="2">
    <location>
        <begin position="402"/>
        <end position="416"/>
    </location>
</feature>
<reference evidence="3 4" key="1">
    <citation type="journal article" date="2018" name="Mol. Biol. Evol.">
        <title>Broad Genomic Sampling Reveals a Smut Pathogenic Ancestry of the Fungal Clade Ustilaginomycotina.</title>
        <authorList>
            <person name="Kijpornyongpan T."/>
            <person name="Mondo S.J."/>
            <person name="Barry K."/>
            <person name="Sandor L."/>
            <person name="Lee J."/>
            <person name="Lipzen A."/>
            <person name="Pangilinan J."/>
            <person name="LaButti K."/>
            <person name="Hainaut M."/>
            <person name="Henrissat B."/>
            <person name="Grigoriev I.V."/>
            <person name="Spatafora J.W."/>
            <person name="Aime M.C."/>
        </authorList>
    </citation>
    <scope>NUCLEOTIDE SEQUENCE [LARGE SCALE GENOMIC DNA]</scope>
    <source>
        <strain evidence="3 4">MCA 3882</strain>
    </source>
</reference>
<protein>
    <submittedName>
        <fullName evidence="3">Actin-like ATPase domain-containing protein</fullName>
    </submittedName>
</protein>
<evidence type="ECO:0000313" key="4">
    <source>
        <dbReference type="Proteomes" id="UP000245771"/>
    </source>
</evidence>
<dbReference type="OrthoDB" id="6220758at2759"/>
<dbReference type="RefSeq" id="XP_025353775.1">
    <property type="nucleotide sequence ID" value="XM_025502584.1"/>
</dbReference>
<feature type="compositionally biased region" description="Basic residues" evidence="2">
    <location>
        <begin position="433"/>
        <end position="448"/>
    </location>
</feature>
<dbReference type="Proteomes" id="UP000245771">
    <property type="component" value="Unassembled WGS sequence"/>
</dbReference>
<dbReference type="STRING" id="1280837.A0A316VB72"/>
<keyword evidence="4" id="KW-1185">Reference proteome</keyword>
<dbReference type="PANTHER" id="PTHR11937">
    <property type="entry name" value="ACTIN"/>
    <property type="match status" value="1"/>
</dbReference>
<dbReference type="EMBL" id="KZ819604">
    <property type="protein sequence ID" value="PWN33473.1"/>
    <property type="molecule type" value="Genomic_DNA"/>
</dbReference>
<dbReference type="Gene3D" id="3.30.420.40">
    <property type="match status" value="2"/>
</dbReference>
<feature type="compositionally biased region" description="Basic and acidic residues" evidence="2">
    <location>
        <begin position="21"/>
        <end position="39"/>
    </location>
</feature>
<sequence length="602" mass="65971">MTSSRASLPRRSAASRSSPKPNKDEAEQSGKTDRTEEQKTIPTGPSPVAIDLGAFSIRISIGRDPKSSIVTRCPNAIVRQQVQRRHPGVTSGSSSLIGPQIHERCTNFGSLTIRQPMDRGLVVDWQAQKAILDVALADALSKEKGGSTSNTNGKQTGKLLQGRQVILTEAYFNLPDLQSAMDLLLMEEYGAGSIWRCAPAYLIPYSLPLFSATTAGVGKKRQRPECMLIVDLGHSGTHTVPIVGDSIIWKATRRHVISQKLLTNLLKESLSFRQWDMMDEAWLVGHIKESCCFVASSSGRRGETIGSSNSSQWSFAALVEMCESTSKQKNSIVQEYVLPDYANLSHASKYGYIRKGPGSSAADAALTEKLQKLNDDDFISDDSTAKRTALTAIKSNEKANGESEEDVDDSSDDDFDATISGDDSADDTETQRPKKKQKKAKQKVKAKKSAAPANGHNEEEEPEQVLILERERFQVPEVMFNPGIIGLDDAPLHEVIRTSIEECDENIRGLMWSNICLVGGGAQMRGIKARLEAELRPLAPTDVPLHIWTSKKPAMDVIHGAQSILTASTGTTMQRMLKSRLLPVEEYTQSNSRQLFGSWTSV</sequence>
<feature type="region of interest" description="Disordered" evidence="2">
    <location>
        <begin position="1"/>
        <end position="47"/>
    </location>
</feature>